<evidence type="ECO:0000313" key="1">
    <source>
        <dbReference type="EMBL" id="WYF44166.1"/>
    </source>
</evidence>
<reference evidence="1" key="1">
    <citation type="submission" date="2024-03" db="EMBL/GenBank/DDBJ databases">
        <title>Deinococcus weizhi sp. nov., isolated from human skin.</title>
        <authorList>
            <person name="Wei Z."/>
            <person name="Tian F."/>
            <person name="Yang C."/>
            <person name="Xin L.T."/>
            <person name="Wen Z.J."/>
            <person name="Lan K.C."/>
            <person name="Yu L."/>
            <person name="Zhe W."/>
            <person name="Dan F.D."/>
            <person name="Jun W."/>
            <person name="Rui Z."/>
            <person name="Yong X.J."/>
            <person name="Ting Y."/>
            <person name="Wei X."/>
            <person name="Xu Z.G."/>
            <person name="Xin Z."/>
            <person name="Dong F.G."/>
            <person name="Ni X.M."/>
            <person name="Zheng M.G."/>
            <person name="Chun Y."/>
            <person name="Qian W.X."/>
        </authorList>
    </citation>
    <scope>NUCLEOTIDE SEQUENCE</scope>
    <source>
        <strain evidence="1">VB142</strain>
    </source>
</reference>
<gene>
    <name evidence="1" type="ORF">WDJ50_12245</name>
</gene>
<name>A0AAU6Q1M0_9DEIO</name>
<evidence type="ECO:0008006" key="2">
    <source>
        <dbReference type="Google" id="ProtNLM"/>
    </source>
</evidence>
<accession>A0AAU6Q1M0</accession>
<dbReference type="AlphaFoldDB" id="A0AAU6Q1M0"/>
<dbReference type="RefSeq" id="WP_339095392.1">
    <property type="nucleotide sequence ID" value="NZ_CP149782.1"/>
</dbReference>
<organism evidence="1">
    <name type="scientific">Deinococcus sp. VB142</name>
    <dbReference type="NCBI Taxonomy" id="3112952"/>
    <lineage>
        <taxon>Bacteria</taxon>
        <taxon>Thermotogati</taxon>
        <taxon>Deinococcota</taxon>
        <taxon>Deinococci</taxon>
        <taxon>Deinococcales</taxon>
        <taxon>Deinococcaceae</taxon>
        <taxon>Deinococcus</taxon>
    </lineage>
</organism>
<proteinExistence type="predicted"/>
<protein>
    <recommendedName>
        <fullName evidence="2">RHS repeat protein</fullName>
    </recommendedName>
</protein>
<dbReference type="EMBL" id="CP149782">
    <property type="protein sequence ID" value="WYF44166.1"/>
    <property type="molecule type" value="Genomic_DNA"/>
</dbReference>
<sequence>MNTPEWPVSGPVAHLRRRLDIAGGQVRRITVTNAAGETFVTEVAHDGLSAVRGYPSGVRQWEWVEGDTLCIGYAEGEAGWRHVFDAEGRLVREQEGERVTAEYHYDGPRLSSSSVYEQVSDQEMDWVESTSIPHPPEEGGARREEVTAHYPDGLISVELREFDGQDREIFNEMYSNNDDIFHTSRTTYRDDMHGNWVEMTIQTQSNRPGSERQYVHRRAIEYWV</sequence>